<reference evidence="9" key="1">
    <citation type="journal article" date="2019" name="Int. J. Syst. Evol. Microbiol.">
        <title>The Global Catalogue of Microorganisms (GCM) 10K type strain sequencing project: providing services to taxonomists for standard genome sequencing and annotation.</title>
        <authorList>
            <consortium name="The Broad Institute Genomics Platform"/>
            <consortium name="The Broad Institute Genome Sequencing Center for Infectious Disease"/>
            <person name="Wu L."/>
            <person name="Ma J."/>
        </authorList>
    </citation>
    <scope>NUCLEOTIDE SEQUENCE [LARGE SCALE GENOMIC DNA]</scope>
    <source>
        <strain evidence="9">CGMCC 1.16444</strain>
    </source>
</reference>
<gene>
    <name evidence="8" type="ORF">ACFPFW_06360</name>
</gene>
<accession>A0ABV9YYH9</accession>
<evidence type="ECO:0000256" key="2">
    <source>
        <dbReference type="ARBA" id="ARBA00022692"/>
    </source>
</evidence>
<dbReference type="RefSeq" id="WP_114958407.1">
    <property type="nucleotide sequence ID" value="NZ_JBHSJF010000005.1"/>
</dbReference>
<evidence type="ECO:0000313" key="9">
    <source>
        <dbReference type="Proteomes" id="UP001595796"/>
    </source>
</evidence>
<sequence length="115" mass="12687">MRNLLTAIVVIPLAGILILLAVANRTPVTLSLDPFTPDVSAYSIQLPLFLVILLAIMLGVIVGGIADWVRQGRYRREARHGRSEVRRLEKEAAELRRTSGNADNLPAPYMRGNGR</sequence>
<evidence type="ECO:0000256" key="5">
    <source>
        <dbReference type="SAM" id="MobiDB-lite"/>
    </source>
</evidence>
<feature type="domain" description="Lipopolysaccharide assembly protein A" evidence="7">
    <location>
        <begin position="43"/>
        <end position="92"/>
    </location>
</feature>
<name>A0ABV9YYH9_9HYPH</name>
<evidence type="ECO:0000256" key="4">
    <source>
        <dbReference type="ARBA" id="ARBA00023136"/>
    </source>
</evidence>
<keyword evidence="9" id="KW-1185">Reference proteome</keyword>
<keyword evidence="1" id="KW-1003">Cell membrane</keyword>
<proteinExistence type="predicted"/>
<protein>
    <submittedName>
        <fullName evidence="8">Lipopolysaccharide assembly LapA domain-containing protein</fullName>
    </submittedName>
</protein>
<evidence type="ECO:0000256" key="1">
    <source>
        <dbReference type="ARBA" id="ARBA00022475"/>
    </source>
</evidence>
<dbReference type="InterPro" id="IPR010445">
    <property type="entry name" value="LapA_dom"/>
</dbReference>
<keyword evidence="3 6" id="KW-1133">Transmembrane helix</keyword>
<comment type="caution">
    <text evidence="8">The sequence shown here is derived from an EMBL/GenBank/DDBJ whole genome shotgun (WGS) entry which is preliminary data.</text>
</comment>
<dbReference type="Proteomes" id="UP001595796">
    <property type="component" value="Unassembled WGS sequence"/>
</dbReference>
<keyword evidence="2 6" id="KW-0812">Transmembrane</keyword>
<feature type="transmembrane region" description="Helical" evidence="6">
    <location>
        <begin position="47"/>
        <end position="69"/>
    </location>
</feature>
<dbReference type="EMBL" id="JBHSJF010000005">
    <property type="protein sequence ID" value="MFC5067636.1"/>
    <property type="molecule type" value="Genomic_DNA"/>
</dbReference>
<evidence type="ECO:0000256" key="6">
    <source>
        <dbReference type="SAM" id="Phobius"/>
    </source>
</evidence>
<keyword evidence="4 6" id="KW-0472">Membrane</keyword>
<evidence type="ECO:0000259" key="7">
    <source>
        <dbReference type="Pfam" id="PF06305"/>
    </source>
</evidence>
<evidence type="ECO:0000256" key="3">
    <source>
        <dbReference type="ARBA" id="ARBA00022989"/>
    </source>
</evidence>
<evidence type="ECO:0000313" key="8">
    <source>
        <dbReference type="EMBL" id="MFC5067636.1"/>
    </source>
</evidence>
<dbReference type="Pfam" id="PF06305">
    <property type="entry name" value="LapA_dom"/>
    <property type="match status" value="1"/>
</dbReference>
<organism evidence="8 9">
    <name type="scientific">Flaviflagellibacter deserti</name>
    <dbReference type="NCBI Taxonomy" id="2267266"/>
    <lineage>
        <taxon>Bacteria</taxon>
        <taxon>Pseudomonadati</taxon>
        <taxon>Pseudomonadota</taxon>
        <taxon>Alphaproteobacteria</taxon>
        <taxon>Hyphomicrobiales</taxon>
        <taxon>Flaviflagellibacter</taxon>
    </lineage>
</organism>
<feature type="region of interest" description="Disordered" evidence="5">
    <location>
        <begin position="94"/>
        <end position="115"/>
    </location>
</feature>